<organism evidence="1 2">
    <name type="scientific">Trinickia terrae</name>
    <dbReference type="NCBI Taxonomy" id="2571161"/>
    <lineage>
        <taxon>Bacteria</taxon>
        <taxon>Pseudomonadati</taxon>
        <taxon>Pseudomonadota</taxon>
        <taxon>Betaproteobacteria</taxon>
        <taxon>Burkholderiales</taxon>
        <taxon>Burkholderiaceae</taxon>
        <taxon>Trinickia</taxon>
    </lineage>
</organism>
<gene>
    <name evidence="1" type="ORF">FAZ69_24130</name>
</gene>
<name>A0A4U1HQ78_9BURK</name>
<dbReference type="Proteomes" id="UP000305539">
    <property type="component" value="Unassembled WGS sequence"/>
</dbReference>
<dbReference type="RefSeq" id="WP_136897615.1">
    <property type="nucleotide sequence ID" value="NZ_SWJE01000014.1"/>
</dbReference>
<dbReference type="AlphaFoldDB" id="A0A4U1HQ78"/>
<evidence type="ECO:0000313" key="2">
    <source>
        <dbReference type="Proteomes" id="UP000305539"/>
    </source>
</evidence>
<dbReference type="OrthoDB" id="5565855at2"/>
<proteinExistence type="predicted"/>
<protein>
    <submittedName>
        <fullName evidence="1">Uncharacterized protein</fullName>
    </submittedName>
</protein>
<reference evidence="1 2" key="1">
    <citation type="submission" date="2019-04" db="EMBL/GenBank/DDBJ databases">
        <title>Trinickia sp. 7GSK02, isolated from subtropical forest soil.</title>
        <authorList>
            <person name="Gao Z.-H."/>
            <person name="Qiu L.-H."/>
        </authorList>
    </citation>
    <scope>NUCLEOTIDE SEQUENCE [LARGE SCALE GENOMIC DNA]</scope>
    <source>
        <strain evidence="1 2">7GSK02</strain>
    </source>
</reference>
<keyword evidence="2" id="KW-1185">Reference proteome</keyword>
<dbReference type="EMBL" id="SWJE01000014">
    <property type="protein sequence ID" value="TKC83575.1"/>
    <property type="molecule type" value="Genomic_DNA"/>
</dbReference>
<evidence type="ECO:0000313" key="1">
    <source>
        <dbReference type="EMBL" id="TKC83575.1"/>
    </source>
</evidence>
<sequence length="107" mass="12335">MKILAGFFIVIVLGWLVITTSMPRPPHARPCTNEWLSYIDRNYFDVSDGHGHGPDLGSSEWLGSVEEMAGLPVKERVPNEQRCQLIQSQFERHTYIINQQLSWFISF</sequence>
<comment type="caution">
    <text evidence="1">The sequence shown here is derived from an EMBL/GenBank/DDBJ whole genome shotgun (WGS) entry which is preliminary data.</text>
</comment>
<accession>A0A4U1HQ78</accession>